<proteinExistence type="predicted"/>
<dbReference type="GeneTree" id="ENSGT01050000245058"/>
<organism evidence="1 2">
    <name type="scientific">Cynoglossus semilaevis</name>
    <name type="common">Tongue sole</name>
    <dbReference type="NCBI Taxonomy" id="244447"/>
    <lineage>
        <taxon>Eukaryota</taxon>
        <taxon>Metazoa</taxon>
        <taxon>Chordata</taxon>
        <taxon>Craniata</taxon>
        <taxon>Vertebrata</taxon>
        <taxon>Euteleostomi</taxon>
        <taxon>Actinopterygii</taxon>
        <taxon>Neopterygii</taxon>
        <taxon>Teleostei</taxon>
        <taxon>Neoteleostei</taxon>
        <taxon>Acanthomorphata</taxon>
        <taxon>Carangaria</taxon>
        <taxon>Pleuronectiformes</taxon>
        <taxon>Pleuronectoidei</taxon>
        <taxon>Cynoglossidae</taxon>
        <taxon>Cynoglossinae</taxon>
        <taxon>Cynoglossus</taxon>
    </lineage>
</organism>
<dbReference type="AlphaFoldDB" id="A0A3P8VMN6"/>
<keyword evidence="2" id="KW-1185">Reference proteome</keyword>
<evidence type="ECO:0000313" key="2">
    <source>
        <dbReference type="Proteomes" id="UP000265120"/>
    </source>
</evidence>
<sequence length="168" mass="18471">MIWFVDLRQELLAGLVCLQLVNVLHKNTLILEHITLGLQVEAVIPGESREDLKGRSFANISEQWLKWPVGTTQDPHATHPNQFLCSPLTNTHVSSLAACQCVLAAAGPGVDRDRFADDKTILDQFTDLLTYTQTQAIGISDFIGLVRIQPDLLFTTAENAGGQPLLKP</sequence>
<dbReference type="Ensembl" id="ENSCSET00000015743.1">
    <property type="protein sequence ID" value="ENSCSEP00000015554.1"/>
    <property type="gene ID" value="ENSCSEG00000009993.1"/>
</dbReference>
<dbReference type="InParanoid" id="A0A3P8VMN6"/>
<reference evidence="1 2" key="1">
    <citation type="journal article" date="2014" name="Nat. Genet.">
        <title>Whole-genome sequence of a flatfish provides insights into ZW sex chromosome evolution and adaptation to a benthic lifestyle.</title>
        <authorList>
            <person name="Chen S."/>
            <person name="Zhang G."/>
            <person name="Shao C."/>
            <person name="Huang Q."/>
            <person name="Liu G."/>
            <person name="Zhang P."/>
            <person name="Song W."/>
            <person name="An N."/>
            <person name="Chalopin D."/>
            <person name="Volff J.N."/>
            <person name="Hong Y."/>
            <person name="Li Q."/>
            <person name="Sha Z."/>
            <person name="Zhou H."/>
            <person name="Xie M."/>
            <person name="Yu Q."/>
            <person name="Liu Y."/>
            <person name="Xiang H."/>
            <person name="Wang N."/>
            <person name="Wu K."/>
            <person name="Yang C."/>
            <person name="Zhou Q."/>
            <person name="Liao X."/>
            <person name="Yang L."/>
            <person name="Hu Q."/>
            <person name="Zhang J."/>
            <person name="Meng L."/>
            <person name="Jin L."/>
            <person name="Tian Y."/>
            <person name="Lian J."/>
            <person name="Yang J."/>
            <person name="Miao G."/>
            <person name="Liu S."/>
            <person name="Liang Z."/>
            <person name="Yan F."/>
            <person name="Li Y."/>
            <person name="Sun B."/>
            <person name="Zhang H."/>
            <person name="Zhang J."/>
            <person name="Zhu Y."/>
            <person name="Du M."/>
            <person name="Zhao Y."/>
            <person name="Schartl M."/>
            <person name="Tang Q."/>
            <person name="Wang J."/>
        </authorList>
    </citation>
    <scope>NUCLEOTIDE SEQUENCE</scope>
</reference>
<reference evidence="1" key="2">
    <citation type="submission" date="2025-08" db="UniProtKB">
        <authorList>
            <consortium name="Ensembl"/>
        </authorList>
    </citation>
    <scope>IDENTIFICATION</scope>
</reference>
<protein>
    <submittedName>
        <fullName evidence="1">Uncharacterized protein</fullName>
    </submittedName>
</protein>
<name>A0A3P8VMN6_CYNSE</name>
<reference evidence="1" key="3">
    <citation type="submission" date="2025-09" db="UniProtKB">
        <authorList>
            <consortium name="Ensembl"/>
        </authorList>
    </citation>
    <scope>IDENTIFICATION</scope>
</reference>
<accession>A0A3P8VMN6</accession>
<dbReference type="OMA" id="ANISEQW"/>
<dbReference type="Proteomes" id="UP000265120">
    <property type="component" value="Chromosome 17"/>
</dbReference>
<evidence type="ECO:0000313" key="1">
    <source>
        <dbReference type="Ensembl" id="ENSCSEP00000015554.1"/>
    </source>
</evidence>